<feature type="transmembrane region" description="Helical" evidence="7">
    <location>
        <begin position="242"/>
        <end position="265"/>
    </location>
</feature>
<feature type="transmembrane region" description="Helical" evidence="7">
    <location>
        <begin position="365"/>
        <end position="382"/>
    </location>
</feature>
<accession>A0A140NS77</accession>
<sequence length="397" mass="43820">MLSKSNISNSALLCSSLLLTIGRGATLPFMAIYLTREYQMAIDIVGIAMSLALTIGVLFSMGFGILADKVDKKRCMLIAIIAFILGFIAIPLSSHAVLVVIFFSLINCSYSVFSTVLKGYFSDTLPLSIKAKVFSLNYTFLNIGWTIGPPLGTWLLMYNINLPFWLAAISASIPVFFIQHFVQSVKPAPHQEGQKRLWNPAAMLHDRALAWFILSTFLGSLVFGTFTTWISQYVITVSNSEFAQAVIGVVLPMNAVVVVTLQYMVGKRLTPDNLKRYMTLGTLFFVGGLATFMEADENLYLWALGSFIFTLGELIYAPGEYMLIDNIAPEGMKSSYFSAQALGLLGGAFNPMLTGVVLTELPPKAIFIILMFFTVLAWMSMLKGMNVSKQRQILQTQ</sequence>
<dbReference type="PANTHER" id="PTHR23535:SF1">
    <property type="entry name" value="MFS FAMILY TRANSPORT PROTEIN"/>
    <property type="match status" value="1"/>
</dbReference>
<keyword evidence="5 7" id="KW-1133">Transmembrane helix</keyword>
<dbReference type="NCBIfam" id="NF007472">
    <property type="entry name" value="PRK10054.1"/>
    <property type="match status" value="1"/>
</dbReference>
<dbReference type="PANTHER" id="PTHR23535">
    <property type="entry name" value="SUGAR EFFLUX TRANSPORTER A-RELATED"/>
    <property type="match status" value="1"/>
</dbReference>
<keyword evidence="6 7" id="KW-0472">Membrane</keyword>
<evidence type="ECO:0000256" key="6">
    <source>
        <dbReference type="ARBA" id="ARBA00023136"/>
    </source>
</evidence>
<organism evidence="9 10">
    <name type="scientific">Providencia stuartii (strain MRSN 2154)</name>
    <dbReference type="NCBI Taxonomy" id="1157951"/>
    <lineage>
        <taxon>Bacteria</taxon>
        <taxon>Pseudomonadati</taxon>
        <taxon>Pseudomonadota</taxon>
        <taxon>Gammaproteobacteria</taxon>
        <taxon>Enterobacterales</taxon>
        <taxon>Morganellaceae</taxon>
        <taxon>Providencia</taxon>
    </lineage>
</organism>
<dbReference type="OrthoDB" id="3237211at2"/>
<feature type="transmembrane region" description="Helical" evidence="7">
    <location>
        <begin position="299"/>
        <end position="316"/>
    </location>
</feature>
<evidence type="ECO:0000256" key="1">
    <source>
        <dbReference type="ARBA" id="ARBA00004651"/>
    </source>
</evidence>
<dbReference type="AlphaFoldDB" id="A0A140NS77"/>
<dbReference type="SUPFAM" id="SSF103473">
    <property type="entry name" value="MFS general substrate transporter"/>
    <property type="match status" value="1"/>
</dbReference>
<dbReference type="Gene3D" id="1.20.1250.20">
    <property type="entry name" value="MFS general substrate transporter like domains"/>
    <property type="match status" value="1"/>
</dbReference>
<evidence type="ECO:0000256" key="7">
    <source>
        <dbReference type="SAM" id="Phobius"/>
    </source>
</evidence>
<evidence type="ECO:0000313" key="10">
    <source>
        <dbReference type="Proteomes" id="UP000005012"/>
    </source>
</evidence>
<keyword evidence="3" id="KW-1003">Cell membrane</keyword>
<dbReference type="GeneID" id="93519300"/>
<feature type="transmembrane region" description="Helical" evidence="7">
    <location>
        <begin position="208"/>
        <end position="230"/>
    </location>
</feature>
<evidence type="ECO:0000256" key="2">
    <source>
        <dbReference type="ARBA" id="ARBA00022448"/>
    </source>
</evidence>
<reference evidence="9 10" key="1">
    <citation type="journal article" date="2012" name="J. Bacteriol.">
        <title>Complete Genome Sequence of Providencia stuartii Clinical Isolate MRSN 2154.</title>
        <authorList>
            <person name="Clifford R.J."/>
            <person name="Hang J."/>
            <person name="Riley M.C."/>
            <person name="Onmus-Leone F."/>
            <person name="Kuschner R.A."/>
            <person name="Lesho E.P."/>
            <person name="Waterman P.E."/>
        </authorList>
    </citation>
    <scope>NUCLEOTIDE SEQUENCE [LARGE SCALE GENOMIC DNA]</scope>
    <source>
        <strain evidence="9 10">MRSN 2154</strain>
    </source>
</reference>
<feature type="transmembrane region" description="Helical" evidence="7">
    <location>
        <begin position="337"/>
        <end position="359"/>
    </location>
</feature>
<proteinExistence type="predicted"/>
<keyword evidence="4 7" id="KW-0812">Transmembrane</keyword>
<feature type="transmembrane region" description="Helical" evidence="7">
    <location>
        <begin position="133"/>
        <end position="156"/>
    </location>
</feature>
<feature type="transmembrane region" description="Helical" evidence="7">
    <location>
        <begin position="162"/>
        <end position="182"/>
    </location>
</feature>
<dbReference type="InterPro" id="IPR020846">
    <property type="entry name" value="MFS_dom"/>
</dbReference>
<keyword evidence="2" id="KW-0813">Transport</keyword>
<dbReference type="InterPro" id="IPR036259">
    <property type="entry name" value="MFS_trans_sf"/>
</dbReference>
<gene>
    <name evidence="9" type="ordered locus">S70_20925</name>
</gene>
<feature type="transmembrane region" description="Helical" evidence="7">
    <location>
        <begin position="277"/>
        <end position="293"/>
    </location>
</feature>
<dbReference type="GO" id="GO:0071916">
    <property type="term" value="F:dipeptide transmembrane transporter activity"/>
    <property type="evidence" value="ECO:0007669"/>
    <property type="project" value="TreeGrafter"/>
</dbReference>
<dbReference type="Pfam" id="PF07690">
    <property type="entry name" value="MFS_1"/>
    <property type="match status" value="1"/>
</dbReference>
<dbReference type="PROSITE" id="PS50850">
    <property type="entry name" value="MFS"/>
    <property type="match status" value="1"/>
</dbReference>
<name>A0A140NS77_PROSM</name>
<feature type="transmembrane region" description="Helical" evidence="7">
    <location>
        <begin position="40"/>
        <end position="63"/>
    </location>
</feature>
<reference evidence="10" key="2">
    <citation type="submission" date="2012-04" db="EMBL/GenBank/DDBJ databases">
        <title>Complete genome sequence of Providencia stuartii clinical isolate MRSN 2154.</title>
        <authorList>
            <person name="Clifford R.J."/>
            <person name="Hang J."/>
            <person name="Riley M.C."/>
            <person name="Onmus-Leone F."/>
            <person name="Kuschner R.A."/>
            <person name="Lesho E.P."/>
            <person name="Waterman P.E."/>
        </authorList>
    </citation>
    <scope>NUCLEOTIDE SEQUENCE [LARGE SCALE GENOMIC DNA]</scope>
    <source>
        <strain evidence="10">MRSN 2154</strain>
    </source>
</reference>
<dbReference type="EMBL" id="CP003488">
    <property type="protein sequence ID" value="AFH95965.1"/>
    <property type="molecule type" value="Genomic_DNA"/>
</dbReference>
<evidence type="ECO:0000256" key="3">
    <source>
        <dbReference type="ARBA" id="ARBA00022475"/>
    </source>
</evidence>
<evidence type="ECO:0000256" key="4">
    <source>
        <dbReference type="ARBA" id="ARBA00022692"/>
    </source>
</evidence>
<protein>
    <submittedName>
        <fullName evidence="9">Transporter</fullName>
    </submittedName>
</protein>
<feature type="domain" description="Major facilitator superfamily (MFS) profile" evidence="8">
    <location>
        <begin position="1"/>
        <end position="389"/>
    </location>
</feature>
<dbReference type="InterPro" id="IPR011701">
    <property type="entry name" value="MFS"/>
</dbReference>
<evidence type="ECO:0000313" key="9">
    <source>
        <dbReference type="EMBL" id="AFH95965.1"/>
    </source>
</evidence>
<dbReference type="KEGG" id="psi:S70_20925"/>
<dbReference type="RefSeq" id="WP_014658366.1">
    <property type="nucleotide sequence ID" value="NC_017731.1"/>
</dbReference>
<comment type="subcellular location">
    <subcellularLocation>
        <location evidence="1">Cell membrane</location>
        <topology evidence="1">Multi-pass membrane protein</topology>
    </subcellularLocation>
</comment>
<evidence type="ECO:0000256" key="5">
    <source>
        <dbReference type="ARBA" id="ARBA00022989"/>
    </source>
</evidence>
<dbReference type="GO" id="GO:0005886">
    <property type="term" value="C:plasma membrane"/>
    <property type="evidence" value="ECO:0007669"/>
    <property type="project" value="UniProtKB-SubCell"/>
</dbReference>
<feature type="transmembrane region" description="Helical" evidence="7">
    <location>
        <begin position="98"/>
        <end position="121"/>
    </location>
</feature>
<dbReference type="HOGENOM" id="CLU_001265_60_0_6"/>
<evidence type="ECO:0000259" key="8">
    <source>
        <dbReference type="PROSITE" id="PS50850"/>
    </source>
</evidence>
<dbReference type="PATRIC" id="fig|1157951.4.peg.4205"/>
<dbReference type="Proteomes" id="UP000005012">
    <property type="component" value="Chromosome"/>
</dbReference>